<dbReference type="AlphaFoldDB" id="A0A0E4FWQ9"/>
<organism evidence="2 3">
    <name type="scientific">Bradyrhizobium diazoefficiens</name>
    <dbReference type="NCBI Taxonomy" id="1355477"/>
    <lineage>
        <taxon>Bacteria</taxon>
        <taxon>Pseudomonadati</taxon>
        <taxon>Pseudomonadota</taxon>
        <taxon>Alphaproteobacteria</taxon>
        <taxon>Hyphomicrobiales</taxon>
        <taxon>Nitrobacteraceae</taxon>
        <taxon>Bradyrhizobium</taxon>
    </lineage>
</organism>
<feature type="compositionally biased region" description="Basic and acidic residues" evidence="1">
    <location>
        <begin position="1"/>
        <end position="24"/>
    </location>
</feature>
<feature type="compositionally biased region" description="Basic and acidic residues" evidence="1">
    <location>
        <begin position="39"/>
        <end position="50"/>
    </location>
</feature>
<name>A0A0E4FWQ9_9BRAD</name>
<dbReference type="EMBL" id="AP014685">
    <property type="protein sequence ID" value="BAR60966.1"/>
    <property type="molecule type" value="Genomic_DNA"/>
</dbReference>
<proteinExistence type="predicted"/>
<protein>
    <submittedName>
        <fullName evidence="2">Uncharacterized protein</fullName>
    </submittedName>
</protein>
<dbReference type="Proteomes" id="UP000063308">
    <property type="component" value="Chromosome"/>
</dbReference>
<reference evidence="2 3" key="1">
    <citation type="submission" date="2014-11" db="EMBL/GenBank/DDBJ databases">
        <title>Symbiosis island explosion on the genome of extra-slow-growing strains of soybean bradyrhizobia with massive insertion sequences.</title>
        <authorList>
            <person name="Iida T."/>
            <person name="Minamisawa K."/>
        </authorList>
    </citation>
    <scope>NUCLEOTIDE SEQUENCE [LARGE SCALE GENOMIC DNA]</scope>
    <source>
        <strain evidence="2 3">NK6</strain>
    </source>
</reference>
<evidence type="ECO:0000313" key="2">
    <source>
        <dbReference type="EMBL" id="BAR60966.1"/>
    </source>
</evidence>
<sequence length="50" mass="5766">MVQSPAERDHVSQPRRRGDQREGKCATNEPTRGNRHHRTDFGRSLDTHQG</sequence>
<accession>A0A0E4FWQ9</accession>
<evidence type="ECO:0000256" key="1">
    <source>
        <dbReference type="SAM" id="MobiDB-lite"/>
    </source>
</evidence>
<feature type="region of interest" description="Disordered" evidence="1">
    <location>
        <begin position="1"/>
        <end position="50"/>
    </location>
</feature>
<gene>
    <name evidence="2" type="ORF">NK6_7815</name>
</gene>
<evidence type="ECO:0000313" key="3">
    <source>
        <dbReference type="Proteomes" id="UP000063308"/>
    </source>
</evidence>